<sequence length="229" mass="25471">MRWSVASPLRIILLDDHALIREALEVRFSLEADFKVQGVCSTSRELLESLNRAEADLVVLDYQLADADIDGLRLIQSVRRHHPSIRIVIYSSSEKPATVNMSIRAGANGFVGKSQPTDELLRAIRMVALDRIYLAPAMAAELEKIPAAQMLPEGDNPDHAFTLSNQPNLSPKESEVLRCCLEGMSVSQIASKFTRSRKTISGQKQAAFRKLGIKTDTELFKLQVQLKKS</sequence>
<organism evidence="6 7">
    <name type="scientific">Pseudomonas fragi</name>
    <dbReference type="NCBI Taxonomy" id="296"/>
    <lineage>
        <taxon>Bacteria</taxon>
        <taxon>Pseudomonadati</taxon>
        <taxon>Pseudomonadota</taxon>
        <taxon>Gammaproteobacteria</taxon>
        <taxon>Pseudomonadales</taxon>
        <taxon>Pseudomonadaceae</taxon>
        <taxon>Pseudomonas</taxon>
    </lineage>
</organism>
<feature type="domain" description="HTH luxR-type" evidence="4">
    <location>
        <begin position="162"/>
        <end position="227"/>
    </location>
</feature>
<feature type="modified residue" description="4-aspartylphosphate" evidence="3">
    <location>
        <position position="61"/>
    </location>
</feature>
<gene>
    <name evidence="6" type="ORF">CJU81_13800</name>
</gene>
<accession>A0A267AEU7</accession>
<dbReference type="InterPro" id="IPR001789">
    <property type="entry name" value="Sig_transdc_resp-reg_receiver"/>
</dbReference>
<dbReference type="CDD" id="cd17535">
    <property type="entry name" value="REC_NarL-like"/>
    <property type="match status" value="1"/>
</dbReference>
<dbReference type="PANTHER" id="PTHR43214:SF17">
    <property type="entry name" value="TRANSCRIPTIONAL REGULATORY PROTEIN RCSB"/>
    <property type="match status" value="1"/>
</dbReference>
<comment type="caution">
    <text evidence="6">The sequence shown here is derived from an EMBL/GenBank/DDBJ whole genome shotgun (WGS) entry which is preliminary data.</text>
</comment>
<dbReference type="PROSITE" id="PS00622">
    <property type="entry name" value="HTH_LUXR_1"/>
    <property type="match status" value="1"/>
</dbReference>
<evidence type="ECO:0000313" key="6">
    <source>
        <dbReference type="EMBL" id="PAA10314.1"/>
    </source>
</evidence>
<dbReference type="PROSITE" id="PS50110">
    <property type="entry name" value="RESPONSE_REGULATORY"/>
    <property type="match status" value="1"/>
</dbReference>
<dbReference type="InterPro" id="IPR058245">
    <property type="entry name" value="NreC/VraR/RcsB-like_REC"/>
</dbReference>
<proteinExistence type="predicted"/>
<dbReference type="GO" id="GO:0006355">
    <property type="term" value="P:regulation of DNA-templated transcription"/>
    <property type="evidence" value="ECO:0007669"/>
    <property type="project" value="InterPro"/>
</dbReference>
<dbReference type="SMART" id="SM00448">
    <property type="entry name" value="REC"/>
    <property type="match status" value="1"/>
</dbReference>
<dbReference type="GO" id="GO:0003677">
    <property type="term" value="F:DNA binding"/>
    <property type="evidence" value="ECO:0007669"/>
    <property type="project" value="UniProtKB-KW"/>
</dbReference>
<evidence type="ECO:0000256" key="3">
    <source>
        <dbReference type="PROSITE-ProRule" id="PRU00169"/>
    </source>
</evidence>
<dbReference type="Pfam" id="PF00072">
    <property type="entry name" value="Response_reg"/>
    <property type="match status" value="1"/>
</dbReference>
<evidence type="ECO:0000256" key="2">
    <source>
        <dbReference type="ARBA" id="ARBA00023125"/>
    </source>
</evidence>
<dbReference type="SUPFAM" id="SSF52172">
    <property type="entry name" value="CheY-like"/>
    <property type="match status" value="1"/>
</dbReference>
<dbReference type="AlphaFoldDB" id="A0A267AEU7"/>
<keyword evidence="2 6" id="KW-0238">DNA-binding</keyword>
<name>A0A267AEU7_PSEFR</name>
<protein>
    <submittedName>
        <fullName evidence="6">DNA-binding response regulator</fullName>
    </submittedName>
</protein>
<dbReference type="PRINTS" id="PR00038">
    <property type="entry name" value="HTHLUXR"/>
</dbReference>
<dbReference type="RefSeq" id="WP_095037091.1">
    <property type="nucleotide sequence ID" value="NZ_NQKQ01000014.1"/>
</dbReference>
<dbReference type="InterPro" id="IPR011006">
    <property type="entry name" value="CheY-like_superfamily"/>
</dbReference>
<dbReference type="Gene3D" id="1.10.10.10">
    <property type="entry name" value="Winged helix-like DNA-binding domain superfamily/Winged helix DNA-binding domain"/>
    <property type="match status" value="1"/>
</dbReference>
<dbReference type="InterPro" id="IPR036388">
    <property type="entry name" value="WH-like_DNA-bd_sf"/>
</dbReference>
<dbReference type="InterPro" id="IPR000792">
    <property type="entry name" value="Tscrpt_reg_LuxR_C"/>
</dbReference>
<keyword evidence="1 3" id="KW-0597">Phosphoprotein</keyword>
<dbReference type="InterPro" id="IPR016032">
    <property type="entry name" value="Sig_transdc_resp-reg_C-effctor"/>
</dbReference>
<dbReference type="EMBL" id="NQKQ01000014">
    <property type="protein sequence ID" value="PAA10314.1"/>
    <property type="molecule type" value="Genomic_DNA"/>
</dbReference>
<reference evidence="6 7" key="1">
    <citation type="submission" date="2017-08" db="EMBL/GenBank/DDBJ databases">
        <title>Genomic and metabolic characterisation of spoilage-associated Pseudomonas species.</title>
        <authorList>
            <person name="Stanborough T."/>
            <person name="Fegan N."/>
            <person name="Powell S.M."/>
            <person name="Singh T."/>
            <person name="Tamplin M.L."/>
            <person name="Chandry P.S."/>
        </authorList>
    </citation>
    <scope>NUCLEOTIDE SEQUENCE [LARGE SCALE GENOMIC DNA]</scope>
    <source>
        <strain evidence="6 7">F1801</strain>
    </source>
</reference>
<dbReference type="Gene3D" id="3.40.50.2300">
    <property type="match status" value="1"/>
</dbReference>
<dbReference type="Proteomes" id="UP000215861">
    <property type="component" value="Unassembled WGS sequence"/>
</dbReference>
<dbReference type="Pfam" id="PF00196">
    <property type="entry name" value="GerE"/>
    <property type="match status" value="1"/>
</dbReference>
<evidence type="ECO:0000313" key="7">
    <source>
        <dbReference type="Proteomes" id="UP000215861"/>
    </source>
</evidence>
<dbReference type="SMART" id="SM00421">
    <property type="entry name" value="HTH_LUXR"/>
    <property type="match status" value="1"/>
</dbReference>
<evidence type="ECO:0000259" key="4">
    <source>
        <dbReference type="PROSITE" id="PS50043"/>
    </source>
</evidence>
<evidence type="ECO:0000256" key="1">
    <source>
        <dbReference type="ARBA" id="ARBA00022553"/>
    </source>
</evidence>
<dbReference type="OrthoDB" id="4313922at2"/>
<dbReference type="CDD" id="cd06170">
    <property type="entry name" value="LuxR_C_like"/>
    <property type="match status" value="1"/>
</dbReference>
<dbReference type="PROSITE" id="PS50043">
    <property type="entry name" value="HTH_LUXR_2"/>
    <property type="match status" value="1"/>
</dbReference>
<dbReference type="SUPFAM" id="SSF46894">
    <property type="entry name" value="C-terminal effector domain of the bipartite response regulators"/>
    <property type="match status" value="1"/>
</dbReference>
<dbReference type="PANTHER" id="PTHR43214">
    <property type="entry name" value="TWO-COMPONENT RESPONSE REGULATOR"/>
    <property type="match status" value="1"/>
</dbReference>
<dbReference type="InterPro" id="IPR039420">
    <property type="entry name" value="WalR-like"/>
</dbReference>
<dbReference type="GO" id="GO:0000160">
    <property type="term" value="P:phosphorelay signal transduction system"/>
    <property type="evidence" value="ECO:0007669"/>
    <property type="project" value="InterPro"/>
</dbReference>
<feature type="domain" description="Response regulatory" evidence="5">
    <location>
        <begin position="10"/>
        <end position="128"/>
    </location>
</feature>
<evidence type="ECO:0000259" key="5">
    <source>
        <dbReference type="PROSITE" id="PS50110"/>
    </source>
</evidence>